<organism evidence="3">
    <name type="scientific">Cuerna arida</name>
    <dbReference type="NCBI Taxonomy" id="1464854"/>
    <lineage>
        <taxon>Eukaryota</taxon>
        <taxon>Metazoa</taxon>
        <taxon>Ecdysozoa</taxon>
        <taxon>Arthropoda</taxon>
        <taxon>Hexapoda</taxon>
        <taxon>Insecta</taxon>
        <taxon>Pterygota</taxon>
        <taxon>Neoptera</taxon>
        <taxon>Paraneoptera</taxon>
        <taxon>Hemiptera</taxon>
        <taxon>Auchenorrhyncha</taxon>
        <taxon>Membracoidea</taxon>
        <taxon>Cicadellidae</taxon>
        <taxon>Cicadellinae</taxon>
        <taxon>Proconiini</taxon>
        <taxon>Cuerna</taxon>
    </lineage>
</organism>
<feature type="non-terminal residue" evidence="3">
    <location>
        <position position="147"/>
    </location>
</feature>
<keyword evidence="2" id="KW-1133">Transmembrane helix</keyword>
<dbReference type="AlphaFoldDB" id="A0A1B6FM75"/>
<gene>
    <name evidence="3" type="ORF">g.218</name>
</gene>
<proteinExistence type="predicted"/>
<feature type="compositionally biased region" description="Low complexity" evidence="1">
    <location>
        <begin position="127"/>
        <end position="138"/>
    </location>
</feature>
<evidence type="ECO:0000256" key="2">
    <source>
        <dbReference type="SAM" id="Phobius"/>
    </source>
</evidence>
<keyword evidence="2" id="KW-0472">Membrane</keyword>
<reference evidence="3" key="1">
    <citation type="submission" date="2015-11" db="EMBL/GenBank/DDBJ databases">
        <title>De novo transcriptome assembly of four potential Pierce s Disease insect vectors from Arizona vineyards.</title>
        <authorList>
            <person name="Tassone E.E."/>
        </authorList>
    </citation>
    <scope>NUCLEOTIDE SEQUENCE</scope>
</reference>
<feature type="region of interest" description="Disordered" evidence="1">
    <location>
        <begin position="127"/>
        <end position="147"/>
    </location>
</feature>
<accession>A0A1B6FM75</accession>
<feature type="transmembrane region" description="Helical" evidence="2">
    <location>
        <begin position="30"/>
        <end position="50"/>
    </location>
</feature>
<feature type="non-terminal residue" evidence="3">
    <location>
        <position position="1"/>
    </location>
</feature>
<evidence type="ECO:0000313" key="3">
    <source>
        <dbReference type="EMBL" id="JAS51274.1"/>
    </source>
</evidence>
<name>A0A1B6FM75_9HEMI</name>
<sequence length="147" mass="16736">NKIEPQNNDEILEILFYVFLFGCQFAKNDLFFYSTILKAPILSMLVNVIFKNDLKFEKKKLEVKPTPTVLETKTSPPSLKSIKVSQSDDLSKKFCDLKLKNSRLVNNLPIRDFWPKQDAWDTLSASLSGSSQSSGFESVPNCNYCSQ</sequence>
<keyword evidence="2" id="KW-0812">Transmembrane</keyword>
<dbReference type="EMBL" id="GECZ01018495">
    <property type="protein sequence ID" value="JAS51274.1"/>
    <property type="molecule type" value="Transcribed_RNA"/>
</dbReference>
<protein>
    <submittedName>
        <fullName evidence="3">Uncharacterized protein</fullName>
    </submittedName>
</protein>
<evidence type="ECO:0000256" key="1">
    <source>
        <dbReference type="SAM" id="MobiDB-lite"/>
    </source>
</evidence>